<evidence type="ECO:0000313" key="9">
    <source>
        <dbReference type="EMBL" id="AUJ32572.1"/>
    </source>
</evidence>
<dbReference type="RefSeq" id="WP_148126893.1">
    <property type="nucleotide sequence ID" value="NZ_CP018180.1"/>
</dbReference>
<comment type="catalytic activity">
    <reaction evidence="7">
        <text>L-histidinol phosphate + 2-oxoglutarate = 3-(imidazol-4-yl)-2-oxopropyl phosphate + L-glutamate</text>
        <dbReference type="Rhea" id="RHEA:23744"/>
        <dbReference type="ChEBI" id="CHEBI:16810"/>
        <dbReference type="ChEBI" id="CHEBI:29985"/>
        <dbReference type="ChEBI" id="CHEBI:57766"/>
        <dbReference type="ChEBI" id="CHEBI:57980"/>
        <dbReference type="EC" id="2.6.1.9"/>
    </reaction>
</comment>
<dbReference type="Gene3D" id="3.90.1150.10">
    <property type="entry name" value="Aspartate Aminotransferase, domain 1"/>
    <property type="match status" value="1"/>
</dbReference>
<dbReference type="KEGG" id="lng:BSQ50_08520"/>
<dbReference type="CDD" id="cd00609">
    <property type="entry name" value="AAT_like"/>
    <property type="match status" value="1"/>
</dbReference>
<accession>A0A3Q8CH70</accession>
<gene>
    <name evidence="7" type="primary">hisC</name>
    <name evidence="9" type="ORF">BSQ50_08520</name>
</gene>
<feature type="domain" description="Aminotransferase class I/classII large" evidence="8">
    <location>
        <begin position="28"/>
        <end position="349"/>
    </location>
</feature>
<dbReference type="GO" id="GO:0004400">
    <property type="term" value="F:histidinol-phosphate transaminase activity"/>
    <property type="evidence" value="ECO:0007669"/>
    <property type="project" value="UniProtKB-UniRule"/>
</dbReference>
<feature type="modified residue" description="N6-(pyridoxal phosphate)lysine" evidence="7">
    <location>
        <position position="223"/>
    </location>
</feature>
<proteinExistence type="inferred from homology"/>
<dbReference type="SUPFAM" id="SSF53383">
    <property type="entry name" value="PLP-dependent transferases"/>
    <property type="match status" value="1"/>
</dbReference>
<dbReference type="EMBL" id="CP018180">
    <property type="protein sequence ID" value="AUJ32572.1"/>
    <property type="molecule type" value="Genomic_DNA"/>
</dbReference>
<dbReference type="InterPro" id="IPR050106">
    <property type="entry name" value="HistidinolP_aminotransfase"/>
</dbReference>
<dbReference type="Gene3D" id="3.40.640.10">
    <property type="entry name" value="Type I PLP-dependent aspartate aminotransferase-like (Major domain)"/>
    <property type="match status" value="1"/>
</dbReference>
<keyword evidence="3 7" id="KW-0032">Aminotransferase</keyword>
<dbReference type="UniPathway" id="UPA00031">
    <property type="reaction ID" value="UER00012"/>
</dbReference>
<protein>
    <recommendedName>
        <fullName evidence="7">Histidinol-phosphate aminotransferase</fullName>
        <ecNumber evidence="7">2.6.1.9</ecNumber>
    </recommendedName>
    <alternativeName>
        <fullName evidence="7">Imidazole acetol-phosphate transaminase</fullName>
    </alternativeName>
</protein>
<keyword evidence="5 7" id="KW-0663">Pyridoxal phosphate</keyword>
<dbReference type="Pfam" id="PF00155">
    <property type="entry name" value="Aminotran_1_2"/>
    <property type="match status" value="1"/>
</dbReference>
<dbReference type="InterPro" id="IPR004839">
    <property type="entry name" value="Aminotransferase_I/II_large"/>
</dbReference>
<dbReference type="InterPro" id="IPR005861">
    <property type="entry name" value="HisP_aminotrans"/>
</dbReference>
<keyword evidence="7" id="KW-0028">Amino-acid biosynthesis</keyword>
<dbReference type="HAMAP" id="MF_01023">
    <property type="entry name" value="HisC_aminotrans_2"/>
    <property type="match status" value="1"/>
</dbReference>
<evidence type="ECO:0000256" key="6">
    <source>
        <dbReference type="ARBA" id="ARBA00023102"/>
    </source>
</evidence>
<keyword evidence="10" id="KW-1185">Reference proteome</keyword>
<comment type="cofactor">
    <cofactor evidence="1 7">
        <name>pyridoxal 5'-phosphate</name>
        <dbReference type="ChEBI" id="CHEBI:597326"/>
    </cofactor>
</comment>
<dbReference type="PANTHER" id="PTHR43643:SF3">
    <property type="entry name" value="HISTIDINOL-PHOSPHATE AMINOTRANSFERASE"/>
    <property type="match status" value="1"/>
</dbReference>
<dbReference type="InterPro" id="IPR015424">
    <property type="entry name" value="PyrdxlP-dep_Trfase"/>
</dbReference>
<name>A0A3Q8CH70_9LACO</name>
<evidence type="ECO:0000256" key="3">
    <source>
        <dbReference type="ARBA" id="ARBA00022576"/>
    </source>
</evidence>
<keyword evidence="6 7" id="KW-0368">Histidine biosynthesis</keyword>
<dbReference type="GO" id="GO:0000105">
    <property type="term" value="P:L-histidine biosynthetic process"/>
    <property type="evidence" value="ECO:0007669"/>
    <property type="project" value="UniProtKB-UniRule"/>
</dbReference>
<evidence type="ECO:0000256" key="1">
    <source>
        <dbReference type="ARBA" id="ARBA00001933"/>
    </source>
</evidence>
<organism evidence="9 10">
    <name type="scientific">Liquorilactobacillus nagelii</name>
    <dbReference type="NCBI Taxonomy" id="82688"/>
    <lineage>
        <taxon>Bacteria</taxon>
        <taxon>Bacillati</taxon>
        <taxon>Bacillota</taxon>
        <taxon>Bacilli</taxon>
        <taxon>Lactobacillales</taxon>
        <taxon>Lactobacillaceae</taxon>
        <taxon>Liquorilactobacillus</taxon>
    </lineage>
</organism>
<dbReference type="GO" id="GO:0030170">
    <property type="term" value="F:pyridoxal phosphate binding"/>
    <property type="evidence" value="ECO:0007669"/>
    <property type="project" value="InterPro"/>
</dbReference>
<evidence type="ECO:0000256" key="7">
    <source>
        <dbReference type="HAMAP-Rule" id="MF_01023"/>
    </source>
</evidence>
<dbReference type="Proteomes" id="UP000324497">
    <property type="component" value="Chromosome"/>
</dbReference>
<evidence type="ECO:0000259" key="8">
    <source>
        <dbReference type="Pfam" id="PF00155"/>
    </source>
</evidence>
<evidence type="ECO:0000256" key="5">
    <source>
        <dbReference type="ARBA" id="ARBA00022898"/>
    </source>
</evidence>
<dbReference type="PANTHER" id="PTHR43643">
    <property type="entry name" value="HISTIDINOL-PHOSPHATE AMINOTRANSFERASE 2"/>
    <property type="match status" value="1"/>
</dbReference>
<keyword evidence="4 7" id="KW-0808">Transferase</keyword>
<comment type="similarity">
    <text evidence="7">Belongs to the class-II pyridoxal-phosphate-dependent aminotransferase family. Histidinol-phosphate aminotransferase subfamily.</text>
</comment>
<dbReference type="InterPro" id="IPR015422">
    <property type="entry name" value="PyrdxlP-dep_Trfase_small"/>
</dbReference>
<reference evidence="9 10" key="1">
    <citation type="submission" date="2016-11" db="EMBL/GenBank/DDBJ databases">
        <title>Interaction between Lactobacillus species and yeast in water kefir.</title>
        <authorList>
            <person name="Behr J."/>
            <person name="Xu D."/>
            <person name="Vogel R.F."/>
        </authorList>
    </citation>
    <scope>NUCLEOTIDE SEQUENCE [LARGE SCALE GENOMIC DNA]</scope>
    <source>
        <strain evidence="9 10">TMW 1.1827</strain>
    </source>
</reference>
<dbReference type="EC" id="2.6.1.9" evidence="7"/>
<evidence type="ECO:0000313" key="10">
    <source>
        <dbReference type="Proteomes" id="UP000324497"/>
    </source>
</evidence>
<comment type="pathway">
    <text evidence="7">Amino-acid biosynthesis; L-histidine biosynthesis; L-histidine from 5-phospho-alpha-D-ribose 1-diphosphate: step 7/9.</text>
</comment>
<dbReference type="AlphaFoldDB" id="A0A3Q8CH70"/>
<evidence type="ECO:0000256" key="4">
    <source>
        <dbReference type="ARBA" id="ARBA00022679"/>
    </source>
</evidence>
<evidence type="ECO:0000256" key="2">
    <source>
        <dbReference type="ARBA" id="ARBA00011738"/>
    </source>
</evidence>
<dbReference type="InterPro" id="IPR015421">
    <property type="entry name" value="PyrdxlP-dep_Trfase_major"/>
</dbReference>
<sequence length="357" mass="40307">MKEQVKKIASYVPEEPLASVERRLGLKKLIRLSANENPFGTSEKVKAAVTSWSFSEANRYPDGDAQTLRQAVAQKLQIPANQLVFGVGLDEIITMISRIFLQPEDQVIQTSPTFSEYALHTQIEGAQTIDVPCDPITGKHDLTAILAKINSKTKLIWFCNPNNPTGAYTSVAELDKFLSKVPKETMVVIDEAYIDYVTQNSAPSAIPLVGKFTNVIVLRTFSKVYGLANYRVGYAYAVPKVINYLQAIRLPYNLSSISQVAATAALEDQKFVTDSILKTVQEREKWQIFFKKQQIKFFPSQANFIFFYYPGALELAEYLLQHGFQLRKGLVDDWLRLTIGGETEGEQLRKLMNNYRK</sequence>
<comment type="subunit">
    <text evidence="2 7">Homodimer.</text>
</comment>
<dbReference type="NCBIfam" id="TIGR01141">
    <property type="entry name" value="hisC"/>
    <property type="match status" value="1"/>
</dbReference>